<dbReference type="Pfam" id="PF00067">
    <property type="entry name" value="p450"/>
    <property type="match status" value="1"/>
</dbReference>
<gene>
    <name evidence="9" type="ORF">O3G_MSEX011007</name>
</gene>
<evidence type="ECO:0000256" key="7">
    <source>
        <dbReference type="RuleBase" id="RU000461"/>
    </source>
</evidence>
<evidence type="ECO:0000256" key="2">
    <source>
        <dbReference type="ARBA" id="ARBA00010617"/>
    </source>
</evidence>
<dbReference type="EMBL" id="JH668592">
    <property type="protein sequence ID" value="KAG6458683.1"/>
    <property type="molecule type" value="Genomic_DNA"/>
</dbReference>
<dbReference type="PROSITE" id="PS00086">
    <property type="entry name" value="CYTOCHROME_P450"/>
    <property type="match status" value="1"/>
</dbReference>
<keyword evidence="3 7" id="KW-0349">Heme</keyword>
<reference evidence="9" key="1">
    <citation type="journal article" date="2016" name="Insect Biochem. Mol. Biol.">
        <title>Multifaceted biological insights from a draft genome sequence of the tobacco hornworm moth, Manduca sexta.</title>
        <authorList>
            <person name="Kanost M.R."/>
            <person name="Arrese E.L."/>
            <person name="Cao X."/>
            <person name="Chen Y.R."/>
            <person name="Chellapilla S."/>
            <person name="Goldsmith M.R."/>
            <person name="Grosse-Wilde E."/>
            <person name="Heckel D.G."/>
            <person name="Herndon N."/>
            <person name="Jiang H."/>
            <person name="Papanicolaou A."/>
            <person name="Qu J."/>
            <person name="Soulages J.L."/>
            <person name="Vogel H."/>
            <person name="Walters J."/>
            <person name="Waterhouse R.M."/>
            <person name="Ahn S.J."/>
            <person name="Almeida F.C."/>
            <person name="An C."/>
            <person name="Aqrawi P."/>
            <person name="Bretschneider A."/>
            <person name="Bryant W.B."/>
            <person name="Bucks S."/>
            <person name="Chao H."/>
            <person name="Chevignon G."/>
            <person name="Christen J.M."/>
            <person name="Clarke D.F."/>
            <person name="Dittmer N.T."/>
            <person name="Ferguson L.C.F."/>
            <person name="Garavelou S."/>
            <person name="Gordon K.H.J."/>
            <person name="Gunaratna R.T."/>
            <person name="Han Y."/>
            <person name="Hauser F."/>
            <person name="He Y."/>
            <person name="Heidel-Fischer H."/>
            <person name="Hirsh A."/>
            <person name="Hu Y."/>
            <person name="Jiang H."/>
            <person name="Kalra D."/>
            <person name="Klinner C."/>
            <person name="Konig C."/>
            <person name="Kovar C."/>
            <person name="Kroll A.R."/>
            <person name="Kuwar S.S."/>
            <person name="Lee S.L."/>
            <person name="Lehman R."/>
            <person name="Li K."/>
            <person name="Li Z."/>
            <person name="Liang H."/>
            <person name="Lovelace S."/>
            <person name="Lu Z."/>
            <person name="Mansfield J.H."/>
            <person name="McCulloch K.J."/>
            <person name="Mathew T."/>
            <person name="Morton B."/>
            <person name="Muzny D.M."/>
            <person name="Neunemann D."/>
            <person name="Ongeri F."/>
            <person name="Pauchet Y."/>
            <person name="Pu L.L."/>
            <person name="Pyrousis I."/>
            <person name="Rao X.J."/>
            <person name="Redding A."/>
            <person name="Roesel C."/>
            <person name="Sanchez-Gracia A."/>
            <person name="Schaack S."/>
            <person name="Shukla A."/>
            <person name="Tetreau G."/>
            <person name="Wang Y."/>
            <person name="Xiong G.H."/>
            <person name="Traut W."/>
            <person name="Walsh T.K."/>
            <person name="Worley K.C."/>
            <person name="Wu D."/>
            <person name="Wu W."/>
            <person name="Wu Y.Q."/>
            <person name="Zhang X."/>
            <person name="Zou Z."/>
            <person name="Zucker H."/>
            <person name="Briscoe A.D."/>
            <person name="Burmester T."/>
            <person name="Clem R.J."/>
            <person name="Feyereisen R."/>
            <person name="Grimmelikhuijzen C.J.P."/>
            <person name="Hamodrakas S.J."/>
            <person name="Hansson B.S."/>
            <person name="Huguet E."/>
            <person name="Jermiin L.S."/>
            <person name="Lan Q."/>
            <person name="Lehman H.K."/>
            <person name="Lorenzen M."/>
            <person name="Merzendorfer H."/>
            <person name="Michalopoulos I."/>
            <person name="Morton D.B."/>
            <person name="Muthukrishnan S."/>
            <person name="Oakeshott J.G."/>
            <person name="Palmer W."/>
            <person name="Park Y."/>
            <person name="Passarelli A.L."/>
            <person name="Rozas J."/>
            <person name="Schwartz L.M."/>
            <person name="Smith W."/>
            <person name="Southgate A."/>
            <person name="Vilcinskas A."/>
            <person name="Vogt R."/>
            <person name="Wang P."/>
            <person name="Werren J."/>
            <person name="Yu X.Q."/>
            <person name="Zhou J.J."/>
            <person name="Brown S.J."/>
            <person name="Scherer S.E."/>
            <person name="Richards S."/>
            <person name="Blissard G.W."/>
        </authorList>
    </citation>
    <scope>NUCLEOTIDE SEQUENCE</scope>
</reference>
<keyword evidence="5 7" id="KW-0560">Oxidoreductase</keyword>
<organism evidence="9 10">
    <name type="scientific">Manduca sexta</name>
    <name type="common">Tobacco hawkmoth</name>
    <name type="synonym">Tobacco hornworm</name>
    <dbReference type="NCBI Taxonomy" id="7130"/>
    <lineage>
        <taxon>Eukaryota</taxon>
        <taxon>Metazoa</taxon>
        <taxon>Ecdysozoa</taxon>
        <taxon>Arthropoda</taxon>
        <taxon>Hexapoda</taxon>
        <taxon>Insecta</taxon>
        <taxon>Pterygota</taxon>
        <taxon>Neoptera</taxon>
        <taxon>Endopterygota</taxon>
        <taxon>Lepidoptera</taxon>
        <taxon>Glossata</taxon>
        <taxon>Ditrysia</taxon>
        <taxon>Bombycoidea</taxon>
        <taxon>Sphingidae</taxon>
        <taxon>Sphinginae</taxon>
        <taxon>Sphingini</taxon>
        <taxon>Manduca</taxon>
    </lineage>
</organism>
<name>A0A921ZIK4_MANSE</name>
<dbReference type="CDD" id="cd20628">
    <property type="entry name" value="CYP4"/>
    <property type="match status" value="1"/>
</dbReference>
<dbReference type="InterPro" id="IPR001128">
    <property type="entry name" value="Cyt_P450"/>
</dbReference>
<feature type="chain" id="PRO_5038276568" description="Cytochrome P450" evidence="8">
    <location>
        <begin position="27"/>
        <end position="493"/>
    </location>
</feature>
<dbReference type="GO" id="GO:0016705">
    <property type="term" value="F:oxidoreductase activity, acting on paired donors, with incorporation or reduction of molecular oxygen"/>
    <property type="evidence" value="ECO:0007669"/>
    <property type="project" value="InterPro"/>
</dbReference>
<accession>A0A921ZIK4</accession>
<reference evidence="9" key="2">
    <citation type="submission" date="2020-12" db="EMBL/GenBank/DDBJ databases">
        <authorList>
            <person name="Kanost M."/>
        </authorList>
    </citation>
    <scope>NUCLEOTIDE SEQUENCE</scope>
</reference>
<dbReference type="GO" id="GO:0004497">
    <property type="term" value="F:monooxygenase activity"/>
    <property type="evidence" value="ECO:0007669"/>
    <property type="project" value="UniProtKB-KW"/>
</dbReference>
<evidence type="ECO:0000313" key="10">
    <source>
        <dbReference type="Proteomes" id="UP000791440"/>
    </source>
</evidence>
<keyword evidence="10" id="KW-1185">Reference proteome</keyword>
<evidence type="ECO:0000256" key="4">
    <source>
        <dbReference type="ARBA" id="ARBA00022723"/>
    </source>
</evidence>
<dbReference type="InterPro" id="IPR017972">
    <property type="entry name" value="Cyt_P450_CS"/>
</dbReference>
<keyword evidence="7" id="KW-0503">Monooxygenase</keyword>
<evidence type="ECO:0000256" key="8">
    <source>
        <dbReference type="SAM" id="SignalP"/>
    </source>
</evidence>
<dbReference type="GO" id="GO:0005506">
    <property type="term" value="F:iron ion binding"/>
    <property type="evidence" value="ECO:0007669"/>
    <property type="project" value="InterPro"/>
</dbReference>
<keyword evidence="8" id="KW-0732">Signal</keyword>
<comment type="similarity">
    <text evidence="2 7">Belongs to the cytochrome P450 family.</text>
</comment>
<dbReference type="GO" id="GO:0020037">
    <property type="term" value="F:heme binding"/>
    <property type="evidence" value="ECO:0007669"/>
    <property type="project" value="InterPro"/>
</dbReference>
<keyword evidence="6 7" id="KW-0408">Iron</keyword>
<comment type="caution">
    <text evidence="9">The sequence shown here is derived from an EMBL/GenBank/DDBJ whole genome shotgun (WGS) entry which is preliminary data.</text>
</comment>
<evidence type="ECO:0000256" key="6">
    <source>
        <dbReference type="ARBA" id="ARBA00023004"/>
    </source>
</evidence>
<feature type="signal peptide" evidence="8">
    <location>
        <begin position="1"/>
        <end position="26"/>
    </location>
</feature>
<evidence type="ECO:0000256" key="3">
    <source>
        <dbReference type="ARBA" id="ARBA00022617"/>
    </source>
</evidence>
<dbReference type="Proteomes" id="UP000791440">
    <property type="component" value="Unassembled WGS sequence"/>
</dbReference>
<sequence length="493" mass="56910">MYLMIILSFTIFLCVIHLICNYNGKARELKKIPGPPDRFIIGNLPEVLVSAVDLMKLARKYAETFNGIYRFWVFPFSFVNIYNPQDIEILLSGMKYHGKSEVYKFLKPWLGEGLLISRGDKWMKRRKILTPAFHFNVLRKFCGTVQENSQRLVETLEKAAGETINVVHVISEFTLNSICETAMGTQLNAETTDAGKAYKDAIYELGHSLYKRFITIYMYYDFIFAKTIEGRSFYKHLKALHSFTQRVIVDRKKYVEQHGNTFNENQVDKTTMLDMLIAAEKDGRIDSKGIQEEVDTFMFEGHDTTAAGLSFCLMLLANHSDIQDKIVAELKEIFGDSTRPANMEDFSKMRYLECCIKESLRLYPPVHFISRDIHESVKLSNYTVPAGTICHIFIYDLHRRSDLYENPSVFNPDRFLPENSVGRHPYAYIPFSAGPRNCIGQKFAMMEMKSSISEILRKFELQPVTTPSDIEITADLILRNAKPIEVRFVKRLN</sequence>
<dbReference type="AlphaFoldDB" id="A0A921ZIK4"/>
<keyword evidence="4 7" id="KW-0479">Metal-binding</keyword>
<protein>
    <recommendedName>
        <fullName evidence="11">Cytochrome P450</fullName>
    </recommendedName>
</protein>
<dbReference type="PANTHER" id="PTHR24291">
    <property type="entry name" value="CYTOCHROME P450 FAMILY 4"/>
    <property type="match status" value="1"/>
</dbReference>
<proteinExistence type="inferred from homology"/>
<dbReference type="InterPro" id="IPR050196">
    <property type="entry name" value="Cytochrome_P450_Monoox"/>
</dbReference>
<evidence type="ECO:0000313" key="9">
    <source>
        <dbReference type="EMBL" id="KAG6458683.1"/>
    </source>
</evidence>
<evidence type="ECO:0000256" key="5">
    <source>
        <dbReference type="ARBA" id="ARBA00023002"/>
    </source>
</evidence>
<evidence type="ECO:0000256" key="1">
    <source>
        <dbReference type="ARBA" id="ARBA00001971"/>
    </source>
</evidence>
<dbReference type="EMBL" id="JH668592">
    <property type="protein sequence ID" value="KAG6458684.1"/>
    <property type="molecule type" value="Genomic_DNA"/>
</dbReference>
<dbReference type="PANTHER" id="PTHR24291:SF105">
    <property type="entry name" value="CYTOCHROME P450 4P1-RELATED"/>
    <property type="match status" value="1"/>
</dbReference>
<comment type="cofactor">
    <cofactor evidence="1">
        <name>heme</name>
        <dbReference type="ChEBI" id="CHEBI:30413"/>
    </cofactor>
</comment>
<evidence type="ECO:0008006" key="11">
    <source>
        <dbReference type="Google" id="ProtNLM"/>
    </source>
</evidence>